<dbReference type="InterPro" id="IPR015947">
    <property type="entry name" value="PUA-like_sf"/>
</dbReference>
<dbReference type="InterPro" id="IPR002478">
    <property type="entry name" value="PUA"/>
</dbReference>
<evidence type="ECO:0000256" key="6">
    <source>
        <dbReference type="ARBA" id="ARBA00022691"/>
    </source>
</evidence>
<dbReference type="PROSITE" id="PS50890">
    <property type="entry name" value="PUA"/>
    <property type="match status" value="1"/>
</dbReference>
<evidence type="ECO:0000313" key="11">
    <source>
        <dbReference type="Proteomes" id="UP000186917"/>
    </source>
</evidence>
<dbReference type="InterPro" id="IPR036974">
    <property type="entry name" value="PUA_sf"/>
</dbReference>
<dbReference type="EMBL" id="FTOR01000001">
    <property type="protein sequence ID" value="SIS57758.1"/>
    <property type="molecule type" value="Genomic_DNA"/>
</dbReference>
<dbReference type="GO" id="GO:0032259">
    <property type="term" value="P:methylation"/>
    <property type="evidence" value="ECO:0007669"/>
    <property type="project" value="UniProtKB-KW"/>
</dbReference>
<keyword evidence="3" id="KW-0698">rRNA processing</keyword>
<dbReference type="Proteomes" id="UP000186917">
    <property type="component" value="Unassembled WGS sequence"/>
</dbReference>
<evidence type="ECO:0000256" key="5">
    <source>
        <dbReference type="ARBA" id="ARBA00022679"/>
    </source>
</evidence>
<dbReference type="STRING" id="477680.SAMN05421788_10147"/>
<keyword evidence="7" id="KW-0694">RNA-binding</keyword>
<dbReference type="InterPro" id="IPR041532">
    <property type="entry name" value="RlmI-like_PUA"/>
</dbReference>
<dbReference type="CDD" id="cd02440">
    <property type="entry name" value="AdoMet_MTases"/>
    <property type="match status" value="1"/>
</dbReference>
<evidence type="ECO:0000256" key="7">
    <source>
        <dbReference type="ARBA" id="ARBA00022884"/>
    </source>
</evidence>
<evidence type="ECO:0000256" key="1">
    <source>
        <dbReference type="ARBA" id="ARBA00004496"/>
    </source>
</evidence>
<reference evidence="11" key="1">
    <citation type="submission" date="2017-01" db="EMBL/GenBank/DDBJ databases">
        <authorList>
            <person name="Varghese N."/>
            <person name="Submissions S."/>
        </authorList>
    </citation>
    <scope>NUCLEOTIDE SEQUENCE [LARGE SCALE GENOMIC DNA]</scope>
    <source>
        <strain evidence="11">DSM 21054</strain>
    </source>
</reference>
<dbReference type="Pfam" id="PF10672">
    <property type="entry name" value="Methyltrans_SAM"/>
    <property type="match status" value="1"/>
</dbReference>
<accession>A0A1N7K884</accession>
<dbReference type="SUPFAM" id="SSF53335">
    <property type="entry name" value="S-adenosyl-L-methionine-dependent methyltransferases"/>
    <property type="match status" value="1"/>
</dbReference>
<dbReference type="GO" id="GO:0005737">
    <property type="term" value="C:cytoplasm"/>
    <property type="evidence" value="ECO:0007669"/>
    <property type="project" value="UniProtKB-SubCell"/>
</dbReference>
<keyword evidence="2" id="KW-0963">Cytoplasm</keyword>
<dbReference type="GO" id="GO:0006364">
    <property type="term" value="P:rRNA processing"/>
    <property type="evidence" value="ECO:0007669"/>
    <property type="project" value="UniProtKB-KW"/>
</dbReference>
<dbReference type="InterPro" id="IPR019614">
    <property type="entry name" value="SAM-dep_methyl-trfase"/>
</dbReference>
<proteinExistence type="inferred from homology"/>
<dbReference type="CDD" id="cd11572">
    <property type="entry name" value="RlmI_M_like"/>
    <property type="match status" value="1"/>
</dbReference>
<comment type="similarity">
    <text evidence="8">Belongs to the methyltransferase superfamily. RlmI family.</text>
</comment>
<keyword evidence="5 10" id="KW-0808">Transferase</keyword>
<evidence type="ECO:0000259" key="9">
    <source>
        <dbReference type="SMART" id="SM00359"/>
    </source>
</evidence>
<evidence type="ECO:0000313" key="10">
    <source>
        <dbReference type="EMBL" id="SIS57758.1"/>
    </source>
</evidence>
<keyword evidence="4 10" id="KW-0489">Methyltransferase</keyword>
<organism evidence="10 11">
    <name type="scientific">Filimonas lacunae</name>
    <dbReference type="NCBI Taxonomy" id="477680"/>
    <lineage>
        <taxon>Bacteria</taxon>
        <taxon>Pseudomonadati</taxon>
        <taxon>Bacteroidota</taxon>
        <taxon>Chitinophagia</taxon>
        <taxon>Chitinophagales</taxon>
        <taxon>Chitinophagaceae</taxon>
        <taxon>Filimonas</taxon>
    </lineage>
</organism>
<dbReference type="GO" id="GO:0008168">
    <property type="term" value="F:methyltransferase activity"/>
    <property type="evidence" value="ECO:0007669"/>
    <property type="project" value="UniProtKB-KW"/>
</dbReference>
<protein>
    <submittedName>
        <fullName evidence="10">23S rRNA (Cytosine1962-C5)-methyltransferase</fullName>
    </submittedName>
</protein>
<dbReference type="Gene3D" id="2.30.130.10">
    <property type="entry name" value="PUA domain"/>
    <property type="match status" value="1"/>
</dbReference>
<name>A0A1N7K884_9BACT</name>
<dbReference type="Gene3D" id="3.40.50.150">
    <property type="entry name" value="Vaccinia Virus protein VP39"/>
    <property type="match status" value="1"/>
</dbReference>
<feature type="domain" description="PUA" evidence="9">
    <location>
        <begin position="24"/>
        <end position="109"/>
    </location>
</feature>
<evidence type="ECO:0000256" key="4">
    <source>
        <dbReference type="ARBA" id="ARBA00022603"/>
    </source>
</evidence>
<dbReference type="SUPFAM" id="SSF88697">
    <property type="entry name" value="PUA domain-like"/>
    <property type="match status" value="1"/>
</dbReference>
<dbReference type="GO" id="GO:0003723">
    <property type="term" value="F:RNA binding"/>
    <property type="evidence" value="ECO:0007669"/>
    <property type="project" value="UniProtKB-KW"/>
</dbReference>
<sequence>MPSQNKWKNWQAACTLDFYLCAMTKVILKKKIAQRIANGHPWIFANEVDRVEGGAPEPGAIVDVYYHDNKFCGRGYSNPKSQILVRLLTRKKEDINEQFFYNRILQAWQYRQRTGYTENCRLVFGEADDMPALIIDKFNDYFVIQTLALGIDNWKPAIMNALEKIFKPKGIYERNDVPVRELEGLPQQKGFLSAPFSPEIVINENGLKFHVDIENGQKTGYFLDQQDNRRAIQHIVKGADVLGAFTYTGTFEIHAAHYGAKSVLGLDISENAVNQANRNARLNNLDHICHFEAVNAFDVLKQWTKDGRQYDVVMLDPPAFTKSRENIQKAITGYKEINLRGMKLVKNGGFLVTSSCTNLVQPELFLQTIDMAAKDARKRIRQVTFQAQASDHPIIWGMDNTNYLKFLIVEVCDR</sequence>
<dbReference type="Pfam" id="PF17785">
    <property type="entry name" value="PUA_3"/>
    <property type="match status" value="1"/>
</dbReference>
<comment type="subcellular location">
    <subcellularLocation>
        <location evidence="1">Cytoplasm</location>
    </subcellularLocation>
</comment>
<dbReference type="AlphaFoldDB" id="A0A1N7K884"/>
<keyword evidence="11" id="KW-1185">Reference proteome</keyword>
<evidence type="ECO:0000256" key="8">
    <source>
        <dbReference type="ARBA" id="ARBA00038091"/>
    </source>
</evidence>
<dbReference type="CDD" id="cd21153">
    <property type="entry name" value="PUA_RlmI"/>
    <property type="match status" value="1"/>
</dbReference>
<dbReference type="InterPro" id="IPR029063">
    <property type="entry name" value="SAM-dependent_MTases_sf"/>
</dbReference>
<dbReference type="Gene3D" id="3.30.750.80">
    <property type="entry name" value="RNA methyltransferase domain (HRMD) like"/>
    <property type="match status" value="1"/>
</dbReference>
<dbReference type="PANTHER" id="PTHR42873:SF1">
    <property type="entry name" value="S-ADENOSYLMETHIONINE-DEPENDENT METHYLTRANSFERASE DOMAIN-CONTAINING PROTEIN"/>
    <property type="match status" value="1"/>
</dbReference>
<keyword evidence="6" id="KW-0949">S-adenosyl-L-methionine</keyword>
<dbReference type="PANTHER" id="PTHR42873">
    <property type="entry name" value="RIBOSOMAL RNA LARGE SUBUNIT METHYLTRANSFERASE"/>
    <property type="match status" value="1"/>
</dbReference>
<evidence type="ECO:0000256" key="2">
    <source>
        <dbReference type="ARBA" id="ARBA00022490"/>
    </source>
</evidence>
<gene>
    <name evidence="10" type="ORF">SAMN05421788_10147</name>
</gene>
<dbReference type="SMART" id="SM00359">
    <property type="entry name" value="PUA"/>
    <property type="match status" value="1"/>
</dbReference>
<evidence type="ECO:0000256" key="3">
    <source>
        <dbReference type="ARBA" id="ARBA00022552"/>
    </source>
</evidence>